<name>A0A9P4H8K3_9PLEO</name>
<gene>
    <name evidence="2" type="ORF">EK21DRAFT_112700</name>
</gene>
<dbReference type="EMBL" id="ML978198">
    <property type="protein sequence ID" value="KAF2029659.1"/>
    <property type="molecule type" value="Genomic_DNA"/>
</dbReference>
<sequence>MSSNDTTRPDSVVSSQDAETQECTSWSQKYSDEKAEKLKLAGSSSKTKCEIQSLKDRCKKFSAELESRDKEIITLSNDLSATRERLRNSQVPSPCQQAAYQPARQAQVDEGLEAELRATRELLDAANESYAKLANLHKDIDCEAFRAFSQRQTTWALEQSTAASEDLEAYIQLGETNKMLQEENAALSAQLIAAFEEADSATSN</sequence>
<feature type="region of interest" description="Disordered" evidence="1">
    <location>
        <begin position="1"/>
        <end position="27"/>
    </location>
</feature>
<evidence type="ECO:0000313" key="2">
    <source>
        <dbReference type="EMBL" id="KAF2029659.1"/>
    </source>
</evidence>
<accession>A0A9P4H8K3</accession>
<keyword evidence="3" id="KW-1185">Reference proteome</keyword>
<protein>
    <submittedName>
        <fullName evidence="2">Uncharacterized protein</fullName>
    </submittedName>
</protein>
<comment type="caution">
    <text evidence="2">The sequence shown here is derived from an EMBL/GenBank/DDBJ whole genome shotgun (WGS) entry which is preliminary data.</text>
</comment>
<organism evidence="2 3">
    <name type="scientific">Setomelanomma holmii</name>
    <dbReference type="NCBI Taxonomy" id="210430"/>
    <lineage>
        <taxon>Eukaryota</taxon>
        <taxon>Fungi</taxon>
        <taxon>Dikarya</taxon>
        <taxon>Ascomycota</taxon>
        <taxon>Pezizomycotina</taxon>
        <taxon>Dothideomycetes</taxon>
        <taxon>Pleosporomycetidae</taxon>
        <taxon>Pleosporales</taxon>
        <taxon>Pleosporineae</taxon>
        <taxon>Phaeosphaeriaceae</taxon>
        <taxon>Setomelanomma</taxon>
    </lineage>
</organism>
<reference evidence="2" key="1">
    <citation type="journal article" date="2020" name="Stud. Mycol.">
        <title>101 Dothideomycetes genomes: a test case for predicting lifestyles and emergence of pathogens.</title>
        <authorList>
            <person name="Haridas S."/>
            <person name="Albert R."/>
            <person name="Binder M."/>
            <person name="Bloem J."/>
            <person name="Labutti K."/>
            <person name="Salamov A."/>
            <person name="Andreopoulos B."/>
            <person name="Baker S."/>
            <person name="Barry K."/>
            <person name="Bills G."/>
            <person name="Bluhm B."/>
            <person name="Cannon C."/>
            <person name="Castanera R."/>
            <person name="Culley D."/>
            <person name="Daum C."/>
            <person name="Ezra D."/>
            <person name="Gonzalez J."/>
            <person name="Henrissat B."/>
            <person name="Kuo A."/>
            <person name="Liang C."/>
            <person name="Lipzen A."/>
            <person name="Lutzoni F."/>
            <person name="Magnuson J."/>
            <person name="Mondo S."/>
            <person name="Nolan M."/>
            <person name="Ohm R."/>
            <person name="Pangilinan J."/>
            <person name="Park H.-J."/>
            <person name="Ramirez L."/>
            <person name="Alfaro M."/>
            <person name="Sun H."/>
            <person name="Tritt A."/>
            <person name="Yoshinaga Y."/>
            <person name="Zwiers L.-H."/>
            <person name="Turgeon B."/>
            <person name="Goodwin S."/>
            <person name="Spatafora J."/>
            <person name="Crous P."/>
            <person name="Grigoriev I."/>
        </authorList>
    </citation>
    <scope>NUCLEOTIDE SEQUENCE</scope>
    <source>
        <strain evidence="2">CBS 110217</strain>
    </source>
</reference>
<feature type="compositionally biased region" description="Polar residues" evidence="1">
    <location>
        <begin position="12"/>
        <end position="27"/>
    </location>
</feature>
<proteinExistence type="predicted"/>
<evidence type="ECO:0000313" key="3">
    <source>
        <dbReference type="Proteomes" id="UP000799777"/>
    </source>
</evidence>
<dbReference type="AlphaFoldDB" id="A0A9P4H8K3"/>
<dbReference type="Proteomes" id="UP000799777">
    <property type="component" value="Unassembled WGS sequence"/>
</dbReference>
<evidence type="ECO:0000256" key="1">
    <source>
        <dbReference type="SAM" id="MobiDB-lite"/>
    </source>
</evidence>